<reference evidence="1 2" key="1">
    <citation type="submission" date="2019-08" db="EMBL/GenBank/DDBJ databases">
        <title>Hyperibacter terrae gen. nov., sp. nov. and Hyperibacter viscosus sp. nov., two new members in the family Rhodospirillaceae isolated from the rhizosphere of Hypericum perforatum.</title>
        <authorList>
            <person name="Noviana Z."/>
        </authorList>
    </citation>
    <scope>NUCLEOTIDE SEQUENCE [LARGE SCALE GENOMIC DNA]</scope>
    <source>
        <strain evidence="1 2">R5913</strain>
    </source>
</reference>
<evidence type="ECO:0000313" key="1">
    <source>
        <dbReference type="EMBL" id="QEX17258.1"/>
    </source>
</evidence>
<dbReference type="OrthoDB" id="7334795at2"/>
<dbReference type="EMBL" id="CP042906">
    <property type="protein sequence ID" value="QEX17258.1"/>
    <property type="molecule type" value="Genomic_DNA"/>
</dbReference>
<dbReference type="Proteomes" id="UP000326202">
    <property type="component" value="Chromosome"/>
</dbReference>
<dbReference type="KEGG" id="htq:FRZ44_25540"/>
<accession>A0A5J6MID4</accession>
<protein>
    <recommendedName>
        <fullName evidence="3">Methyltransferase domain-containing protein</fullName>
    </recommendedName>
</protein>
<evidence type="ECO:0000313" key="2">
    <source>
        <dbReference type="Proteomes" id="UP000326202"/>
    </source>
</evidence>
<name>A0A5J6MID4_9PROT</name>
<dbReference type="SUPFAM" id="SSF53335">
    <property type="entry name" value="S-adenosyl-L-methionine-dependent methyltransferases"/>
    <property type="match status" value="1"/>
</dbReference>
<dbReference type="AlphaFoldDB" id="A0A5J6MID4"/>
<sequence>MTSPTSFLEEPLALSAPLAREIAPTLCHRDPASGESCAWYHGFWQYLRLFDFITTPRDHAEFYRAALTPAIAAGQRRVLISGTADYALLHCLRWIFEAQGASPTVTVLDLCATPLRLNEWYAARHGLAVRAVRSDILAYSQASPFDMICTHSFLGRFAPEVRPTLVARWHELLRPGGRVVTVNRIRPEAPERVGFTPAQAKGLRERVLAATAAAQDRIDVSPEVIATMADAYAHAKQKTHPVRSVAELEELFHGAGFRLEQVVVAPVGPRSTQAPLGPTMSGGANYAQIIAIRD</sequence>
<proteinExistence type="predicted"/>
<gene>
    <name evidence="1" type="ORF">FRZ44_25540</name>
</gene>
<dbReference type="Gene3D" id="3.40.50.150">
    <property type="entry name" value="Vaccinia Virus protein VP39"/>
    <property type="match status" value="1"/>
</dbReference>
<dbReference type="RefSeq" id="WP_151177531.1">
    <property type="nucleotide sequence ID" value="NZ_CP042906.1"/>
</dbReference>
<dbReference type="InterPro" id="IPR029063">
    <property type="entry name" value="SAM-dependent_MTases_sf"/>
</dbReference>
<organism evidence="1 2">
    <name type="scientific">Hypericibacter terrae</name>
    <dbReference type="NCBI Taxonomy" id="2602015"/>
    <lineage>
        <taxon>Bacteria</taxon>
        <taxon>Pseudomonadati</taxon>
        <taxon>Pseudomonadota</taxon>
        <taxon>Alphaproteobacteria</taxon>
        <taxon>Rhodospirillales</taxon>
        <taxon>Dongiaceae</taxon>
        <taxon>Hypericibacter</taxon>
    </lineage>
</organism>
<evidence type="ECO:0008006" key="3">
    <source>
        <dbReference type="Google" id="ProtNLM"/>
    </source>
</evidence>
<keyword evidence="2" id="KW-1185">Reference proteome</keyword>